<dbReference type="Proteomes" id="UP001178288">
    <property type="component" value="Chromosome"/>
</dbReference>
<name>A0AA95MLU5_9BACI</name>
<dbReference type="EC" id="2.4.-.-" evidence="3"/>
<dbReference type="SUPFAM" id="SSF53448">
    <property type="entry name" value="Nucleotide-diphospho-sugar transferases"/>
    <property type="match status" value="1"/>
</dbReference>
<protein>
    <submittedName>
        <fullName evidence="3">Glycosyltransferase family 2 protein</fullName>
        <ecNumber evidence="3">2.4.-.-</ecNumber>
    </submittedName>
</protein>
<keyword evidence="4" id="KW-1185">Reference proteome</keyword>
<keyword evidence="3" id="KW-0328">Glycosyltransferase</keyword>
<sequence length="302" mass="35212">MTSSKITIFTPTYNRRNILKNCYKSLCNQTNKNFIWLIVDDGSKDNTEELVENWIREKKVEIKYIKQKNSGKHVAHNTAVNFCGTDIFVCVDSDDYLTKDAVEVIYENWDKVESDSQLSGIIALKSYSTGKLVGTRMPENINICSLFDLYSKHKFKGDTMLIYKTSILKNYLFPVFKDEKFVTEAVIYDQIDQSFKMLLLDRVLYICEYLEDGYSKNLKNVHRANPKAYIYFLNQRIKFAKSTKEKYIAISYYLAGNWIIRNKNIIKNSDQKILYTLAIPKATIIFIKPLIKNLLIKLGVIR</sequence>
<evidence type="ECO:0000313" key="3">
    <source>
        <dbReference type="EMBL" id="WHY86071.1"/>
    </source>
</evidence>
<dbReference type="PANTHER" id="PTHR22916:SF3">
    <property type="entry name" value="UDP-GLCNAC:BETAGAL BETA-1,3-N-ACETYLGLUCOSAMINYLTRANSFERASE-LIKE PROTEIN 1"/>
    <property type="match status" value="1"/>
</dbReference>
<dbReference type="InterPro" id="IPR001173">
    <property type="entry name" value="Glyco_trans_2-like"/>
</dbReference>
<evidence type="ECO:0000313" key="4">
    <source>
        <dbReference type="Proteomes" id="UP001178288"/>
    </source>
</evidence>
<gene>
    <name evidence="3" type="ORF">QNH39_26445</name>
</gene>
<dbReference type="GO" id="GO:0016758">
    <property type="term" value="F:hexosyltransferase activity"/>
    <property type="evidence" value="ECO:0007669"/>
    <property type="project" value="UniProtKB-ARBA"/>
</dbReference>
<feature type="domain" description="Glycosyltransferase 2-like" evidence="2">
    <location>
        <begin position="7"/>
        <end position="116"/>
    </location>
</feature>
<dbReference type="RefSeq" id="WP_066093591.1">
    <property type="nucleotide sequence ID" value="NZ_CP126114.1"/>
</dbReference>
<reference evidence="3" key="1">
    <citation type="submission" date="2023-05" db="EMBL/GenBank/DDBJ databases">
        <title>Comparative genomics of Bacillaceae isolates and their secondary metabolite potential.</title>
        <authorList>
            <person name="Song L."/>
            <person name="Nielsen L.J."/>
            <person name="Mohite O."/>
            <person name="Xu X."/>
            <person name="Weber T."/>
            <person name="Kovacs A.T."/>
        </authorList>
    </citation>
    <scope>NUCLEOTIDE SEQUENCE</scope>
    <source>
        <strain evidence="3">XLM17</strain>
    </source>
</reference>
<keyword evidence="3" id="KW-0808">Transferase</keyword>
<dbReference type="AlphaFoldDB" id="A0AA95MLU5"/>
<accession>A0AA95MLU5</accession>
<dbReference type="PANTHER" id="PTHR22916">
    <property type="entry name" value="GLYCOSYLTRANSFERASE"/>
    <property type="match status" value="1"/>
</dbReference>
<dbReference type="Gene3D" id="3.90.550.10">
    <property type="entry name" value="Spore Coat Polysaccharide Biosynthesis Protein SpsA, Chain A"/>
    <property type="match status" value="1"/>
</dbReference>
<dbReference type="CDD" id="cd00761">
    <property type="entry name" value="Glyco_tranf_GTA_type"/>
    <property type="match status" value="1"/>
</dbReference>
<dbReference type="InterPro" id="IPR029044">
    <property type="entry name" value="Nucleotide-diphossugar_trans"/>
</dbReference>
<dbReference type="Pfam" id="PF00535">
    <property type="entry name" value="Glycos_transf_2"/>
    <property type="match status" value="1"/>
</dbReference>
<dbReference type="EMBL" id="CP126114">
    <property type="protein sequence ID" value="WHY86071.1"/>
    <property type="molecule type" value="Genomic_DNA"/>
</dbReference>
<organism evidence="3 4">
    <name type="scientific">Neobacillus novalis</name>
    <dbReference type="NCBI Taxonomy" id="220687"/>
    <lineage>
        <taxon>Bacteria</taxon>
        <taxon>Bacillati</taxon>
        <taxon>Bacillota</taxon>
        <taxon>Bacilli</taxon>
        <taxon>Bacillales</taxon>
        <taxon>Bacillaceae</taxon>
        <taxon>Neobacillus</taxon>
    </lineage>
</organism>
<dbReference type="KEGG" id="nnv:QNH39_26445"/>
<comment type="similarity">
    <text evidence="1">Belongs to the glycosyltransferase 2 family.</text>
</comment>
<evidence type="ECO:0000256" key="1">
    <source>
        <dbReference type="ARBA" id="ARBA00006739"/>
    </source>
</evidence>
<proteinExistence type="inferred from homology"/>
<evidence type="ECO:0000259" key="2">
    <source>
        <dbReference type="Pfam" id="PF00535"/>
    </source>
</evidence>